<dbReference type="AlphaFoldDB" id="A0A1Q5P458"/>
<evidence type="ECO:0000313" key="1">
    <source>
        <dbReference type="EMBL" id="OKL37045.1"/>
    </source>
</evidence>
<name>A0A1Q5P458_9BACI</name>
<dbReference type="STRING" id="1714354.BLL40_05505"/>
<dbReference type="RefSeq" id="WP_073710926.1">
    <property type="nucleotide sequence ID" value="NZ_MRWQ01000005.1"/>
</dbReference>
<sequence>MEKLRYENFVRSALEFALERSVNRWGDPATLANMDYFEDSMLSRVKAAVAYSMEIYNGHIRKDDSLSDADYSLMDQLLDSVINAPNTAAINNLIIKYTNLIRQKYIS</sequence>
<organism evidence="1 2">
    <name type="scientific">Domibacillus mangrovi</name>
    <dbReference type="NCBI Taxonomy" id="1714354"/>
    <lineage>
        <taxon>Bacteria</taxon>
        <taxon>Bacillati</taxon>
        <taxon>Bacillota</taxon>
        <taxon>Bacilli</taxon>
        <taxon>Bacillales</taxon>
        <taxon>Bacillaceae</taxon>
        <taxon>Domibacillus</taxon>
    </lineage>
</organism>
<evidence type="ECO:0000313" key="2">
    <source>
        <dbReference type="Proteomes" id="UP000186524"/>
    </source>
</evidence>
<protein>
    <submittedName>
        <fullName evidence="1">Uncharacterized protein</fullName>
    </submittedName>
</protein>
<comment type="caution">
    <text evidence="1">The sequence shown here is derived from an EMBL/GenBank/DDBJ whole genome shotgun (WGS) entry which is preliminary data.</text>
</comment>
<dbReference type="EMBL" id="MRWQ01000005">
    <property type="protein sequence ID" value="OKL37045.1"/>
    <property type="molecule type" value="Genomic_DNA"/>
</dbReference>
<proteinExistence type="predicted"/>
<gene>
    <name evidence="1" type="ORF">BLL40_05505</name>
</gene>
<reference evidence="1 2" key="1">
    <citation type="submission" date="2016-12" db="EMBL/GenBank/DDBJ databases">
        <title>Domibacillus sp. SAOS 44 whole genome sequencing.</title>
        <authorList>
            <person name="Verma A."/>
            <person name="Krishnamurthi S."/>
        </authorList>
    </citation>
    <scope>NUCLEOTIDE SEQUENCE [LARGE SCALE GENOMIC DNA]</scope>
    <source>
        <strain evidence="1 2">SAOS 44</strain>
    </source>
</reference>
<keyword evidence="2" id="KW-1185">Reference proteome</keyword>
<accession>A0A1Q5P458</accession>
<dbReference type="Proteomes" id="UP000186524">
    <property type="component" value="Unassembled WGS sequence"/>
</dbReference>